<sequence length="42" mass="4487">MSTDDDESVGTLVHPSAEQAEALAVDLLEQAHTAREGYDADQ</sequence>
<accession>A0ABD5WFE5</accession>
<keyword evidence="3" id="KW-1185">Reference proteome</keyword>
<organism evidence="1 3">
    <name type="scientific">Halorussus caseinilyticus</name>
    <dbReference type="NCBI Taxonomy" id="3034025"/>
    <lineage>
        <taxon>Archaea</taxon>
        <taxon>Methanobacteriati</taxon>
        <taxon>Methanobacteriota</taxon>
        <taxon>Stenosarchaea group</taxon>
        <taxon>Halobacteria</taxon>
        <taxon>Halobacteriales</taxon>
        <taxon>Haladaptataceae</taxon>
        <taxon>Halorussus</taxon>
    </lineage>
</organism>
<dbReference type="EMBL" id="JBHSZH010000002">
    <property type="protein sequence ID" value="MFC7079141.1"/>
    <property type="molecule type" value="Genomic_DNA"/>
</dbReference>
<dbReference type="AlphaFoldDB" id="A0ABD5WFE5"/>
<proteinExistence type="predicted"/>
<comment type="caution">
    <text evidence="1">The sequence shown here is derived from an EMBL/GenBank/DDBJ whole genome shotgun (WGS) entry which is preliminary data.</text>
</comment>
<gene>
    <name evidence="1" type="ORF">ACFQJ6_02295</name>
    <name evidence="2" type="ORF">ACFQJ6_02850</name>
</gene>
<dbReference type="RefSeq" id="WP_382208653.1">
    <property type="nucleotide sequence ID" value="NZ_JBHSZH010000002.1"/>
</dbReference>
<evidence type="ECO:0000313" key="2">
    <source>
        <dbReference type="EMBL" id="MFC7079235.1"/>
    </source>
</evidence>
<reference evidence="1" key="1">
    <citation type="journal article" date="2014" name="Int. J. Syst. Evol. Microbiol.">
        <title>Complete genome sequence of Corynebacterium casei LMG S-19264T (=DSM 44701T), isolated from a smear-ripened cheese.</title>
        <authorList>
            <consortium name="US DOE Joint Genome Institute (JGI-PGF)"/>
            <person name="Walter F."/>
            <person name="Albersmeier A."/>
            <person name="Kalinowski J."/>
            <person name="Ruckert C."/>
        </authorList>
    </citation>
    <scope>NUCLEOTIDE SEQUENCE [LARGE SCALE GENOMIC DNA]</scope>
    <source>
        <strain evidence="1">CCM 7472</strain>
    </source>
</reference>
<name>A0ABD5WFE5_9EURY</name>
<protein>
    <submittedName>
        <fullName evidence="1">Uncharacterized protein</fullName>
    </submittedName>
</protein>
<dbReference type="Proteomes" id="UP001596407">
    <property type="component" value="Unassembled WGS sequence"/>
</dbReference>
<evidence type="ECO:0000313" key="1">
    <source>
        <dbReference type="EMBL" id="MFC7079141.1"/>
    </source>
</evidence>
<reference evidence="1" key="3">
    <citation type="submission" date="2024-09" db="EMBL/GenBank/DDBJ databases">
        <authorList>
            <person name="Sun Q."/>
        </authorList>
    </citation>
    <scope>NUCLEOTIDE SEQUENCE</scope>
    <source>
        <strain evidence="1">CCM 7472</strain>
    </source>
</reference>
<evidence type="ECO:0000313" key="3">
    <source>
        <dbReference type="Proteomes" id="UP001596407"/>
    </source>
</evidence>
<dbReference type="EMBL" id="JBHSZH010000002">
    <property type="protein sequence ID" value="MFC7079235.1"/>
    <property type="molecule type" value="Genomic_DNA"/>
</dbReference>
<reference evidence="3" key="2">
    <citation type="journal article" date="2019" name="Int. J. Syst. Evol. Microbiol.">
        <title>The Global Catalogue of Microorganisms (GCM) 10K type strain sequencing project: providing services to taxonomists for standard genome sequencing and annotation.</title>
        <authorList>
            <consortium name="The Broad Institute Genomics Platform"/>
            <consortium name="The Broad Institute Genome Sequencing Center for Infectious Disease"/>
            <person name="Wu L."/>
            <person name="Ma J."/>
        </authorList>
    </citation>
    <scope>NUCLEOTIDE SEQUENCE [LARGE SCALE GENOMIC DNA]</scope>
    <source>
        <strain evidence="3">DT72</strain>
    </source>
</reference>